<dbReference type="Gene3D" id="2.60.40.10">
    <property type="entry name" value="Immunoglobulins"/>
    <property type="match status" value="1"/>
</dbReference>
<keyword evidence="3" id="KW-1185">Reference proteome</keyword>
<reference evidence="2 3" key="1">
    <citation type="submission" date="2021-06" db="EMBL/GenBank/DDBJ databases">
        <authorList>
            <person name="Palmer J.M."/>
        </authorList>
    </citation>
    <scope>NUCLEOTIDE SEQUENCE [LARGE SCALE GENOMIC DNA]</scope>
    <source>
        <strain evidence="2 3">CL_MEX2019</strain>
        <tissue evidence="2">Muscle</tissue>
    </source>
</reference>
<organism evidence="2 3">
    <name type="scientific">Characodon lateralis</name>
    <dbReference type="NCBI Taxonomy" id="208331"/>
    <lineage>
        <taxon>Eukaryota</taxon>
        <taxon>Metazoa</taxon>
        <taxon>Chordata</taxon>
        <taxon>Craniata</taxon>
        <taxon>Vertebrata</taxon>
        <taxon>Euteleostomi</taxon>
        <taxon>Actinopterygii</taxon>
        <taxon>Neopterygii</taxon>
        <taxon>Teleostei</taxon>
        <taxon>Neoteleostei</taxon>
        <taxon>Acanthomorphata</taxon>
        <taxon>Ovalentaria</taxon>
        <taxon>Atherinomorphae</taxon>
        <taxon>Cyprinodontiformes</taxon>
        <taxon>Goodeidae</taxon>
        <taxon>Characodon</taxon>
    </lineage>
</organism>
<feature type="region of interest" description="Disordered" evidence="1">
    <location>
        <begin position="201"/>
        <end position="222"/>
    </location>
</feature>
<proteinExistence type="predicted"/>
<name>A0ABU7E6E5_9TELE</name>
<dbReference type="PANTHER" id="PTHR23053">
    <property type="entry name" value="DLEC1 DELETED IN LUNG AND ESOPHAGEAL CANCER 1"/>
    <property type="match status" value="1"/>
</dbReference>
<dbReference type="PANTHER" id="PTHR23053:SF0">
    <property type="entry name" value="HYDROCEPHALUS-INDUCING PROTEIN HOMOLOG"/>
    <property type="match status" value="1"/>
</dbReference>
<gene>
    <name evidence="2" type="ORF">CHARACLAT_029018</name>
</gene>
<evidence type="ECO:0000256" key="1">
    <source>
        <dbReference type="SAM" id="MobiDB-lite"/>
    </source>
</evidence>
<evidence type="ECO:0000313" key="2">
    <source>
        <dbReference type="EMBL" id="MED6282149.1"/>
    </source>
</evidence>
<dbReference type="EMBL" id="JAHUTJ010044983">
    <property type="protein sequence ID" value="MED6282149.1"/>
    <property type="molecule type" value="Genomic_DNA"/>
</dbReference>
<accession>A0ABU7E6E5</accession>
<dbReference type="Proteomes" id="UP001352852">
    <property type="component" value="Unassembled WGS sequence"/>
</dbReference>
<comment type="caution">
    <text evidence="2">The sequence shown here is derived from an EMBL/GenBank/DDBJ whole genome shotgun (WGS) entry which is preliminary data.</text>
</comment>
<evidence type="ECO:0000313" key="3">
    <source>
        <dbReference type="Proteomes" id="UP001352852"/>
    </source>
</evidence>
<dbReference type="InterPro" id="IPR033305">
    <property type="entry name" value="Hydin-like"/>
</dbReference>
<sequence length="259" mass="28549">MYSVFLLPPESSSLAASPYQRCLISAEDTLATEPISQYSLNSTHIQIKTLAAEPGVTLSSSLSQVKFIYIVLFSNKALKIHKQSFWRVEPSEGEVPPESQLELKIVAHLNDTRRFLDKLEISVRDSRTHVVSLSATGTGTTIVSDKPLGPNLDLGTHFCNVSYQYPFKLTNHGPRHHRMFWKIGGFLASPKQHVNFSGRTVLPPISSSGQRDTLRHRSLPSSNREKSVFTLSPACVDLSPGSSVDMVLAAFTDSPKVSL</sequence>
<dbReference type="InterPro" id="IPR013783">
    <property type="entry name" value="Ig-like_fold"/>
</dbReference>
<protein>
    <submittedName>
        <fullName evidence="2">Uncharacterized protein</fullName>
    </submittedName>
</protein>